<sequence>MPVSRRRQHPQLQWPFPKSIKLRVNRSSRHSAPAQPGPAPGPSRAEGPHRDQEFAPSWLWRTGDRTVRSAIPNKELQSNRRNTGLLAQPAE</sequence>
<accession>A0A401RHT5</accession>
<organism evidence="2 3">
    <name type="scientific">Chiloscyllium punctatum</name>
    <name type="common">Brownbanded bambooshark</name>
    <name type="synonym">Hemiscyllium punctatum</name>
    <dbReference type="NCBI Taxonomy" id="137246"/>
    <lineage>
        <taxon>Eukaryota</taxon>
        <taxon>Metazoa</taxon>
        <taxon>Chordata</taxon>
        <taxon>Craniata</taxon>
        <taxon>Vertebrata</taxon>
        <taxon>Chondrichthyes</taxon>
        <taxon>Elasmobranchii</taxon>
        <taxon>Galeomorphii</taxon>
        <taxon>Galeoidea</taxon>
        <taxon>Orectolobiformes</taxon>
        <taxon>Hemiscylliidae</taxon>
        <taxon>Chiloscyllium</taxon>
    </lineage>
</organism>
<evidence type="ECO:0000256" key="1">
    <source>
        <dbReference type="SAM" id="MobiDB-lite"/>
    </source>
</evidence>
<gene>
    <name evidence="2" type="ORF">chiPu_0021571</name>
</gene>
<evidence type="ECO:0000313" key="2">
    <source>
        <dbReference type="EMBL" id="GCC17713.1"/>
    </source>
</evidence>
<proteinExistence type="predicted"/>
<dbReference type="AlphaFoldDB" id="A0A401RHT5"/>
<evidence type="ECO:0000313" key="3">
    <source>
        <dbReference type="Proteomes" id="UP000287033"/>
    </source>
</evidence>
<feature type="region of interest" description="Disordered" evidence="1">
    <location>
        <begin position="1"/>
        <end position="91"/>
    </location>
</feature>
<dbReference type="EMBL" id="BEZZ01004207">
    <property type="protein sequence ID" value="GCC17713.1"/>
    <property type="molecule type" value="Genomic_DNA"/>
</dbReference>
<keyword evidence="3" id="KW-1185">Reference proteome</keyword>
<feature type="compositionally biased region" description="Basic residues" evidence="1">
    <location>
        <begin position="20"/>
        <end position="29"/>
    </location>
</feature>
<dbReference type="Proteomes" id="UP000287033">
    <property type="component" value="Unassembled WGS sequence"/>
</dbReference>
<reference evidence="2 3" key="1">
    <citation type="journal article" date="2018" name="Nat. Ecol. Evol.">
        <title>Shark genomes provide insights into elasmobranch evolution and the origin of vertebrates.</title>
        <authorList>
            <person name="Hara Y"/>
            <person name="Yamaguchi K"/>
            <person name="Onimaru K"/>
            <person name="Kadota M"/>
            <person name="Koyanagi M"/>
            <person name="Keeley SD"/>
            <person name="Tatsumi K"/>
            <person name="Tanaka K"/>
            <person name="Motone F"/>
            <person name="Kageyama Y"/>
            <person name="Nozu R"/>
            <person name="Adachi N"/>
            <person name="Nishimura O"/>
            <person name="Nakagawa R"/>
            <person name="Tanegashima C"/>
            <person name="Kiyatake I"/>
            <person name="Matsumoto R"/>
            <person name="Murakumo K"/>
            <person name="Nishida K"/>
            <person name="Terakita A"/>
            <person name="Kuratani S"/>
            <person name="Sato K"/>
            <person name="Hyodo S Kuraku.S."/>
        </authorList>
    </citation>
    <scope>NUCLEOTIDE SEQUENCE [LARGE SCALE GENOMIC DNA]</scope>
</reference>
<name>A0A401RHT5_CHIPU</name>
<comment type="caution">
    <text evidence="2">The sequence shown here is derived from an EMBL/GenBank/DDBJ whole genome shotgun (WGS) entry which is preliminary data.</text>
</comment>
<protein>
    <submittedName>
        <fullName evidence="2">Uncharacterized protein</fullName>
    </submittedName>
</protein>